<evidence type="ECO:0000256" key="1">
    <source>
        <dbReference type="ARBA" id="ARBA00022741"/>
    </source>
</evidence>
<evidence type="ECO:0000259" key="3">
    <source>
        <dbReference type="PROSITE" id="PS50893"/>
    </source>
</evidence>
<dbReference type="GO" id="GO:0005524">
    <property type="term" value="F:ATP binding"/>
    <property type="evidence" value="ECO:0007669"/>
    <property type="project" value="UniProtKB-KW"/>
</dbReference>
<dbReference type="InterPro" id="IPR003439">
    <property type="entry name" value="ABC_transporter-like_ATP-bd"/>
</dbReference>
<dbReference type="Pfam" id="PF00005">
    <property type="entry name" value="ABC_tran"/>
    <property type="match status" value="1"/>
</dbReference>
<proteinExistence type="predicted"/>
<keyword evidence="1" id="KW-0547">Nucleotide-binding</keyword>
<dbReference type="InterPro" id="IPR003593">
    <property type="entry name" value="AAA+_ATPase"/>
</dbReference>
<evidence type="ECO:0000313" key="4">
    <source>
        <dbReference type="EMBL" id="QUC07793.1"/>
    </source>
</evidence>
<sequence>MKLEAEDLTWTAGNAIIVDGISVPAMPGRILGLLGPNGSGKSTLLGMLARTIQPRSGEIILGDRPYAQWTPTQIAQRISVVQQKATTDQDVTVQDVIDLGRIPHRRRWAGPNPQDRKVVADAARRTGIEHLLTRDWQTLSGGEQQRAHLARAFAQEGQLMLLDEPTNHLDISHQLEILATLRESGVSVVVALHDLNLATSFCDEVLVIHQGRAVCLGKPAEVLTADLIREVYGVEVRILHPEGDETPLFQFLRPTSSADTD</sequence>
<dbReference type="EMBL" id="CP072384">
    <property type="protein sequence ID" value="QUC07793.1"/>
    <property type="molecule type" value="Genomic_DNA"/>
</dbReference>
<keyword evidence="5" id="KW-1185">Reference proteome</keyword>
<organism evidence="4 5">
    <name type="scientific">Arachnia rubra</name>
    <dbReference type="NCBI Taxonomy" id="1547448"/>
    <lineage>
        <taxon>Bacteria</taxon>
        <taxon>Bacillati</taxon>
        <taxon>Actinomycetota</taxon>
        <taxon>Actinomycetes</taxon>
        <taxon>Propionibacteriales</taxon>
        <taxon>Propionibacteriaceae</taxon>
        <taxon>Arachnia</taxon>
    </lineage>
</organism>
<dbReference type="RefSeq" id="WP_212322694.1">
    <property type="nucleotide sequence ID" value="NZ_AP024463.1"/>
</dbReference>
<dbReference type="SMART" id="SM00382">
    <property type="entry name" value="AAA"/>
    <property type="match status" value="1"/>
</dbReference>
<reference evidence="4 5" key="1">
    <citation type="submission" date="2021-03" db="EMBL/GenBank/DDBJ databases">
        <title>Human Oral Microbial Genomes.</title>
        <authorList>
            <person name="Johnston C.D."/>
            <person name="Chen T."/>
            <person name="Dewhirst F.E."/>
        </authorList>
    </citation>
    <scope>NUCLEOTIDE SEQUENCE [LARGE SCALE GENOMIC DNA]</scope>
    <source>
        <strain evidence="4 5">DSMZ 100122</strain>
    </source>
</reference>
<dbReference type="SUPFAM" id="SSF52540">
    <property type="entry name" value="P-loop containing nucleoside triphosphate hydrolases"/>
    <property type="match status" value="1"/>
</dbReference>
<gene>
    <name evidence="4" type="ORF">J5A65_12850</name>
</gene>
<accession>A0ABX7Y5L3</accession>
<name>A0ABX7Y5L3_9ACTN</name>
<dbReference type="CDD" id="cd03214">
    <property type="entry name" value="ABC_Iron-Siderophores_B12_Hemin"/>
    <property type="match status" value="1"/>
</dbReference>
<protein>
    <submittedName>
        <fullName evidence="4">ABC transporter ATP-binding protein</fullName>
    </submittedName>
</protein>
<evidence type="ECO:0000313" key="5">
    <source>
        <dbReference type="Proteomes" id="UP000678513"/>
    </source>
</evidence>
<dbReference type="PROSITE" id="PS50893">
    <property type="entry name" value="ABC_TRANSPORTER_2"/>
    <property type="match status" value="1"/>
</dbReference>
<keyword evidence="2 4" id="KW-0067">ATP-binding</keyword>
<dbReference type="Gene3D" id="3.40.50.300">
    <property type="entry name" value="P-loop containing nucleotide triphosphate hydrolases"/>
    <property type="match status" value="1"/>
</dbReference>
<dbReference type="PANTHER" id="PTHR42794">
    <property type="entry name" value="HEMIN IMPORT ATP-BINDING PROTEIN HMUV"/>
    <property type="match status" value="1"/>
</dbReference>
<feature type="domain" description="ABC transporter" evidence="3">
    <location>
        <begin position="3"/>
        <end position="235"/>
    </location>
</feature>
<dbReference type="Proteomes" id="UP000678513">
    <property type="component" value="Chromosome"/>
</dbReference>
<dbReference type="InterPro" id="IPR027417">
    <property type="entry name" value="P-loop_NTPase"/>
</dbReference>
<evidence type="ECO:0000256" key="2">
    <source>
        <dbReference type="ARBA" id="ARBA00022840"/>
    </source>
</evidence>
<dbReference type="PANTHER" id="PTHR42794:SF2">
    <property type="entry name" value="ABC TRANSPORTER ATP-BINDING PROTEIN"/>
    <property type="match status" value="1"/>
</dbReference>